<proteinExistence type="predicted"/>
<evidence type="ECO:0000313" key="1">
    <source>
        <dbReference type="EnsemblMetazoa" id="GPAI039873-PA"/>
    </source>
</evidence>
<dbReference type="EnsemblMetazoa" id="GPAI039873-RA">
    <property type="protein sequence ID" value="GPAI039873-PA"/>
    <property type="gene ID" value="GPAI039873"/>
</dbReference>
<organism evidence="1 2">
    <name type="scientific">Glossina pallidipes</name>
    <name type="common">Tsetse fly</name>
    <dbReference type="NCBI Taxonomy" id="7398"/>
    <lineage>
        <taxon>Eukaryota</taxon>
        <taxon>Metazoa</taxon>
        <taxon>Ecdysozoa</taxon>
        <taxon>Arthropoda</taxon>
        <taxon>Hexapoda</taxon>
        <taxon>Insecta</taxon>
        <taxon>Pterygota</taxon>
        <taxon>Neoptera</taxon>
        <taxon>Endopterygota</taxon>
        <taxon>Diptera</taxon>
        <taxon>Brachycera</taxon>
        <taxon>Muscomorpha</taxon>
        <taxon>Hippoboscoidea</taxon>
        <taxon>Glossinidae</taxon>
        <taxon>Glossina</taxon>
    </lineage>
</organism>
<name>A0A1B0AB39_GLOPL</name>
<reference evidence="2" key="1">
    <citation type="submission" date="2014-03" db="EMBL/GenBank/DDBJ databases">
        <authorList>
            <person name="Aksoy S."/>
            <person name="Warren W."/>
            <person name="Wilson R.K."/>
        </authorList>
    </citation>
    <scope>NUCLEOTIDE SEQUENCE [LARGE SCALE GENOMIC DNA]</scope>
    <source>
        <strain evidence="2">IAEA</strain>
    </source>
</reference>
<keyword evidence="2" id="KW-1185">Reference proteome</keyword>
<dbReference type="Proteomes" id="UP000092445">
    <property type="component" value="Unassembled WGS sequence"/>
</dbReference>
<dbReference type="VEuPathDB" id="VectorBase:GPAI039873"/>
<evidence type="ECO:0000313" key="2">
    <source>
        <dbReference type="Proteomes" id="UP000092445"/>
    </source>
</evidence>
<sequence>MALIRTARMEIKGEKIHTPLWIYQLKPDGDLMSICSNKHTIQKCFYLFSLFNRPEQVSNLNTKLLRLQSTLVSLMSSLPLRSLSVVLNNLPNGKQPIIKQMTDSLISSPGTSIISKQ</sequence>
<protein>
    <submittedName>
        <fullName evidence="1">Uncharacterized protein</fullName>
    </submittedName>
</protein>
<accession>A0A1B0AB39</accession>
<reference evidence="1" key="2">
    <citation type="submission" date="2020-05" db="UniProtKB">
        <authorList>
            <consortium name="EnsemblMetazoa"/>
        </authorList>
    </citation>
    <scope>IDENTIFICATION</scope>
    <source>
        <strain evidence="1">IAEA</strain>
    </source>
</reference>
<dbReference type="AlphaFoldDB" id="A0A1B0AB39"/>